<dbReference type="GO" id="GO:0006071">
    <property type="term" value="P:glycerol metabolic process"/>
    <property type="evidence" value="ECO:0007669"/>
    <property type="project" value="InterPro"/>
</dbReference>
<dbReference type="GO" id="GO:0004371">
    <property type="term" value="F:glycerone kinase activity"/>
    <property type="evidence" value="ECO:0007669"/>
    <property type="project" value="InterPro"/>
</dbReference>
<dbReference type="Pfam" id="PF21645">
    <property type="entry name" value="FakA-like_M"/>
    <property type="match status" value="1"/>
</dbReference>
<dbReference type="InterPro" id="IPR036117">
    <property type="entry name" value="DhaL_dom_sf"/>
</dbReference>
<sequence length="533" mass="55045">MLSGAHVALWAEQAAAGLARHKDEINELNVFPIPDSDTGSNMTATMESAVARMYRDHGDARSAVAAGTSVADIASSLAAGAVTGARGNSGLVLSQFLRALADSAAGSHQDELPVTALPGMLHRAETLVRRAVSTPVEGTIITVLHAAAEQASDSLDPTGDREAPTAGEVVRSTRDAAVEALTATTTQLPELASAGVVDAGGRGLVVILDALVDAVERPFPDSDGTADGTTADSRTDSAASAPRADGTGDPDSPDQRAVDTRQTDCTAEIEVMFTYRAGEEQLDDLREQLNLRGNSVVIVPAEADGSWRVHVHTTEGGPLIELAYRTGAVSDLALEVLPVAETPAPSTPTAPVLALAPEGGLREMFSGAGATAGDTGTIIAEFERRGTGCIVLTNGQDTTELFRRLASSTGEATVVDTESFVGGLAALAVYSPTADLDENAEEMADAVSAQRWRETDGSPDEVRGLVEDLVEDLLAAGGELVTVLYDGGGQDGAGQDGDPVTEAVESLRERHPSVELHSYRVPGLGARVQVGVE</sequence>
<dbReference type="PANTHER" id="PTHR33434:SF4">
    <property type="entry name" value="PHOSPHATASE PROTEIN"/>
    <property type="match status" value="1"/>
</dbReference>
<dbReference type="SMART" id="SM01121">
    <property type="entry name" value="Dak1_2"/>
    <property type="match status" value="1"/>
</dbReference>
<dbReference type="RefSeq" id="WP_244805133.1">
    <property type="nucleotide sequence ID" value="NZ_JALIEA010000017.1"/>
</dbReference>
<evidence type="ECO:0000313" key="4">
    <source>
        <dbReference type="Proteomes" id="UP001139207"/>
    </source>
</evidence>
<dbReference type="Gene3D" id="1.25.40.340">
    <property type="match status" value="1"/>
</dbReference>
<dbReference type="InterPro" id="IPR048394">
    <property type="entry name" value="FakA-like_M"/>
</dbReference>
<evidence type="ECO:0000256" key="1">
    <source>
        <dbReference type="SAM" id="MobiDB-lite"/>
    </source>
</evidence>
<dbReference type="SUPFAM" id="SSF101473">
    <property type="entry name" value="DhaL-like"/>
    <property type="match status" value="1"/>
</dbReference>
<dbReference type="AlphaFoldDB" id="A0A9X1WKW2"/>
<dbReference type="Pfam" id="PF13684">
    <property type="entry name" value="FakA-like_C"/>
    <property type="match status" value="1"/>
</dbReference>
<dbReference type="InterPro" id="IPR004007">
    <property type="entry name" value="DhaL_dom"/>
</dbReference>
<dbReference type="InterPro" id="IPR033470">
    <property type="entry name" value="FakA-like_C"/>
</dbReference>
<comment type="caution">
    <text evidence="3">The sequence shown here is derived from an EMBL/GenBank/DDBJ whole genome shotgun (WGS) entry which is preliminary data.</text>
</comment>
<feature type="compositionally biased region" description="Low complexity" evidence="1">
    <location>
        <begin position="221"/>
        <end position="245"/>
    </location>
</feature>
<evidence type="ECO:0000313" key="3">
    <source>
        <dbReference type="EMBL" id="MCJ7859417.1"/>
    </source>
</evidence>
<dbReference type="PANTHER" id="PTHR33434">
    <property type="entry name" value="DEGV DOMAIN-CONTAINING PROTEIN DR_1986-RELATED"/>
    <property type="match status" value="1"/>
</dbReference>
<keyword evidence="4" id="KW-1185">Reference proteome</keyword>
<dbReference type="EMBL" id="JALIEA010000017">
    <property type="protein sequence ID" value="MCJ7859417.1"/>
    <property type="molecule type" value="Genomic_DNA"/>
</dbReference>
<feature type="compositionally biased region" description="Basic and acidic residues" evidence="1">
    <location>
        <begin position="253"/>
        <end position="262"/>
    </location>
</feature>
<gene>
    <name evidence="3" type="ORF">MUN33_11970</name>
</gene>
<feature type="domain" description="DhaL" evidence="2">
    <location>
        <begin position="5"/>
        <end position="213"/>
    </location>
</feature>
<dbReference type="Proteomes" id="UP001139207">
    <property type="component" value="Unassembled WGS sequence"/>
</dbReference>
<accession>A0A9X1WKW2</accession>
<dbReference type="SMART" id="SM01120">
    <property type="entry name" value="Dak2"/>
    <property type="match status" value="1"/>
</dbReference>
<organism evidence="3 4">
    <name type="scientific">Corynebacterium kalidii</name>
    <dbReference type="NCBI Taxonomy" id="2931982"/>
    <lineage>
        <taxon>Bacteria</taxon>
        <taxon>Bacillati</taxon>
        <taxon>Actinomycetota</taxon>
        <taxon>Actinomycetes</taxon>
        <taxon>Mycobacteriales</taxon>
        <taxon>Corynebacteriaceae</taxon>
        <taxon>Corynebacterium</taxon>
    </lineage>
</organism>
<proteinExistence type="predicted"/>
<dbReference type="Pfam" id="PF02734">
    <property type="entry name" value="Dak2"/>
    <property type="match status" value="1"/>
</dbReference>
<feature type="region of interest" description="Disordered" evidence="1">
    <location>
        <begin position="217"/>
        <end position="263"/>
    </location>
</feature>
<dbReference type="InterPro" id="IPR050270">
    <property type="entry name" value="DegV_domain_contain"/>
</dbReference>
<reference evidence="3" key="1">
    <citation type="submission" date="2022-04" db="EMBL/GenBank/DDBJ databases">
        <title>Corynebacterium kalidii LD5P10.</title>
        <authorList>
            <person name="Sun J.Q."/>
        </authorList>
    </citation>
    <scope>NUCLEOTIDE SEQUENCE</scope>
    <source>
        <strain evidence="3">LD5P10</strain>
    </source>
</reference>
<name>A0A9X1WKW2_9CORY</name>
<dbReference type="PROSITE" id="PS51480">
    <property type="entry name" value="DHAL"/>
    <property type="match status" value="1"/>
</dbReference>
<protein>
    <submittedName>
        <fullName evidence="3">DAK2 domain-containing protein</fullName>
    </submittedName>
</protein>
<evidence type="ECO:0000259" key="2">
    <source>
        <dbReference type="PROSITE" id="PS51480"/>
    </source>
</evidence>